<evidence type="ECO:0000313" key="3">
    <source>
        <dbReference type="Proteomes" id="UP000288086"/>
    </source>
</evidence>
<comment type="caution">
    <text evidence="2">The sequence shown here is derived from an EMBL/GenBank/DDBJ whole genome shotgun (WGS) entry which is preliminary data.</text>
</comment>
<proteinExistence type="predicted"/>
<keyword evidence="1" id="KW-1133">Transmembrane helix</keyword>
<dbReference type="AlphaFoldDB" id="A0A444J7E7"/>
<keyword evidence="1" id="KW-0812">Transmembrane</keyword>
<dbReference type="PANTHER" id="PTHR43359:SF1">
    <property type="entry name" value="FORMATE HYDROGENLYASE SUBUNIT 4-RELATED"/>
    <property type="match status" value="1"/>
</dbReference>
<organism evidence="2 3">
    <name type="scientific">Candidatus Electrothrix communis</name>
    <dbReference type="NCBI Taxonomy" id="1859133"/>
    <lineage>
        <taxon>Bacteria</taxon>
        <taxon>Pseudomonadati</taxon>
        <taxon>Thermodesulfobacteriota</taxon>
        <taxon>Desulfobulbia</taxon>
        <taxon>Desulfobulbales</taxon>
        <taxon>Desulfobulbaceae</taxon>
        <taxon>Candidatus Electrothrix</taxon>
    </lineage>
</organism>
<gene>
    <name evidence="2" type="ORF">VT98_10934</name>
</gene>
<reference evidence="2 3" key="1">
    <citation type="submission" date="2017-01" db="EMBL/GenBank/DDBJ databases">
        <title>The cable genome- insights into the physiology and evolution of filamentous bacteria capable of sulfide oxidation via long distance electron transfer.</title>
        <authorList>
            <person name="Schreiber L."/>
            <person name="Bjerg J.T."/>
            <person name="Boggild A."/>
            <person name="Van De Vossenberg J."/>
            <person name="Meysman F."/>
            <person name="Nielsen L.P."/>
            <person name="Schramm A."/>
            <person name="Kjeldsen K.U."/>
        </authorList>
    </citation>
    <scope>NUCLEOTIDE SEQUENCE [LARGE SCALE GENOMIC DNA]</scope>
    <source>
        <strain evidence="2">A1</strain>
    </source>
</reference>
<evidence type="ECO:0000256" key="1">
    <source>
        <dbReference type="SAM" id="Phobius"/>
    </source>
</evidence>
<dbReference type="PANTHER" id="PTHR43359">
    <property type="entry name" value="FORMATE HYDROGENLYASE SUBUNIT 4"/>
    <property type="match status" value="1"/>
</dbReference>
<keyword evidence="3" id="KW-1185">Reference proteome</keyword>
<protein>
    <submittedName>
        <fullName evidence="2">NADH dehydrogenase</fullName>
    </submittedName>
</protein>
<feature type="transmembrane region" description="Helical" evidence="1">
    <location>
        <begin position="66"/>
        <end position="89"/>
    </location>
</feature>
<dbReference type="EMBL" id="MTKP01000093">
    <property type="protein sequence ID" value="RWX48959.1"/>
    <property type="molecule type" value="Genomic_DNA"/>
</dbReference>
<sequence>MLTENSRVPVDDPATHLELTMIHEVMILDHSGPDLALIETGAWCKLLFYTSFLASIIWFPRFDSCLVNAVLFYGVVALIAVSIGVVESITARYKMNLVPKFIMNAFALVFFVIILTMEFAQ</sequence>
<dbReference type="Proteomes" id="UP000288086">
    <property type="component" value="Unassembled WGS sequence"/>
</dbReference>
<keyword evidence="1" id="KW-0472">Membrane</keyword>
<dbReference type="GO" id="GO:0005886">
    <property type="term" value="C:plasma membrane"/>
    <property type="evidence" value="ECO:0007669"/>
    <property type="project" value="TreeGrafter"/>
</dbReference>
<accession>A0A444J7E7</accession>
<feature type="transmembrane region" description="Helical" evidence="1">
    <location>
        <begin position="40"/>
        <end position="59"/>
    </location>
</feature>
<evidence type="ECO:0000313" key="2">
    <source>
        <dbReference type="EMBL" id="RWX48959.1"/>
    </source>
</evidence>
<dbReference type="InterPro" id="IPR052561">
    <property type="entry name" value="ComplexI_Subunit1"/>
</dbReference>
<feature type="transmembrane region" description="Helical" evidence="1">
    <location>
        <begin position="101"/>
        <end position="120"/>
    </location>
</feature>
<name>A0A444J7E7_9BACT</name>